<protein>
    <submittedName>
        <fullName evidence="1">Uncharacterized protein</fullName>
    </submittedName>
</protein>
<proteinExistence type="predicted"/>
<evidence type="ECO:0000313" key="2">
    <source>
        <dbReference type="Proteomes" id="UP001482620"/>
    </source>
</evidence>
<comment type="caution">
    <text evidence="1">The sequence shown here is derived from an EMBL/GenBank/DDBJ whole genome shotgun (WGS) entry which is preliminary data.</text>
</comment>
<name>A0ABV0UWN8_9TELE</name>
<accession>A0ABV0UWN8</accession>
<dbReference type="EMBL" id="JAHRIQ010085395">
    <property type="protein sequence ID" value="MEQ2249490.1"/>
    <property type="molecule type" value="Genomic_DNA"/>
</dbReference>
<evidence type="ECO:0000313" key="1">
    <source>
        <dbReference type="EMBL" id="MEQ2249490.1"/>
    </source>
</evidence>
<sequence length="98" mass="10675">MVASEFAESCCRRISLRLLSRGGFMTDGDLSALTAAQRGPSICLTCTQAQTTAASLFEQGGFQRASGTVWLTLTGFIPQSYDWDVSWDTATACFHFHI</sequence>
<gene>
    <name evidence="1" type="ORF">ILYODFUR_029789</name>
</gene>
<organism evidence="1 2">
    <name type="scientific">Ilyodon furcidens</name>
    <name type="common">goldbreast splitfin</name>
    <dbReference type="NCBI Taxonomy" id="33524"/>
    <lineage>
        <taxon>Eukaryota</taxon>
        <taxon>Metazoa</taxon>
        <taxon>Chordata</taxon>
        <taxon>Craniata</taxon>
        <taxon>Vertebrata</taxon>
        <taxon>Euteleostomi</taxon>
        <taxon>Actinopterygii</taxon>
        <taxon>Neopterygii</taxon>
        <taxon>Teleostei</taxon>
        <taxon>Neoteleostei</taxon>
        <taxon>Acanthomorphata</taxon>
        <taxon>Ovalentaria</taxon>
        <taxon>Atherinomorphae</taxon>
        <taxon>Cyprinodontiformes</taxon>
        <taxon>Goodeidae</taxon>
        <taxon>Ilyodon</taxon>
    </lineage>
</organism>
<keyword evidence="2" id="KW-1185">Reference proteome</keyword>
<reference evidence="1 2" key="1">
    <citation type="submission" date="2021-06" db="EMBL/GenBank/DDBJ databases">
        <authorList>
            <person name="Palmer J.M."/>
        </authorList>
    </citation>
    <scope>NUCLEOTIDE SEQUENCE [LARGE SCALE GENOMIC DNA]</scope>
    <source>
        <strain evidence="2">if_2019</strain>
        <tissue evidence="1">Muscle</tissue>
    </source>
</reference>
<dbReference type="Proteomes" id="UP001482620">
    <property type="component" value="Unassembled WGS sequence"/>
</dbReference>